<name>A0A165JDE9_XYLHT</name>
<gene>
    <name evidence="1" type="ORF">L228DRAFT_242499</name>
</gene>
<protein>
    <submittedName>
        <fullName evidence="1">Uncharacterized protein</fullName>
    </submittedName>
</protein>
<dbReference type="Proteomes" id="UP000076632">
    <property type="component" value="Unassembled WGS sequence"/>
</dbReference>
<proteinExistence type="predicted"/>
<sequence length="72" mass="7496">MALEAAAAAAAAVGASFSGSGQCLHHLQDHTYPFSPSPFCFFTLTGTPSRLITPLWAPVALQHSSSSHSLIQ</sequence>
<dbReference type="AlphaFoldDB" id="A0A165JDE9"/>
<accession>A0A165JDE9</accession>
<dbReference type="GeneID" id="28896584"/>
<evidence type="ECO:0000313" key="2">
    <source>
        <dbReference type="Proteomes" id="UP000076632"/>
    </source>
</evidence>
<evidence type="ECO:0000313" key="1">
    <source>
        <dbReference type="EMBL" id="KZF26091.1"/>
    </source>
</evidence>
<dbReference type="EMBL" id="KV407454">
    <property type="protein sequence ID" value="KZF26091.1"/>
    <property type="molecule type" value="Genomic_DNA"/>
</dbReference>
<organism evidence="1 2">
    <name type="scientific">Xylona heveae (strain CBS 132557 / TC161)</name>
    <dbReference type="NCBI Taxonomy" id="1328760"/>
    <lineage>
        <taxon>Eukaryota</taxon>
        <taxon>Fungi</taxon>
        <taxon>Dikarya</taxon>
        <taxon>Ascomycota</taxon>
        <taxon>Pezizomycotina</taxon>
        <taxon>Xylonomycetes</taxon>
        <taxon>Xylonales</taxon>
        <taxon>Xylonaceae</taxon>
        <taxon>Xylona</taxon>
    </lineage>
</organism>
<dbReference type="InParanoid" id="A0A165JDE9"/>
<dbReference type="RefSeq" id="XP_018191646.1">
    <property type="nucleotide sequence ID" value="XM_018331447.1"/>
</dbReference>
<keyword evidence="2" id="KW-1185">Reference proteome</keyword>
<reference evidence="1 2" key="1">
    <citation type="journal article" date="2016" name="Fungal Biol.">
        <title>The genome of Xylona heveae provides a window into fungal endophytism.</title>
        <authorList>
            <person name="Gazis R."/>
            <person name="Kuo A."/>
            <person name="Riley R."/>
            <person name="LaButti K."/>
            <person name="Lipzen A."/>
            <person name="Lin J."/>
            <person name="Amirebrahimi M."/>
            <person name="Hesse C.N."/>
            <person name="Spatafora J.W."/>
            <person name="Henrissat B."/>
            <person name="Hainaut M."/>
            <person name="Grigoriev I.V."/>
            <person name="Hibbett D.S."/>
        </authorList>
    </citation>
    <scope>NUCLEOTIDE SEQUENCE [LARGE SCALE GENOMIC DNA]</scope>
    <source>
        <strain evidence="1 2">TC161</strain>
    </source>
</reference>